<sequence length="85" mass="10078">MFSPSLSIILDHVYNYFLSHIPLQFSKKTPKKHAPHYEWPTYSIDIYSKEVLIKTPLQVLFICYLHPTKTFPYPTLRNIVLNINI</sequence>
<gene>
    <name evidence="1" type="ORF">OCBIM_22008200mg</name>
</gene>
<proteinExistence type="predicted"/>
<reference evidence="1" key="1">
    <citation type="submission" date="2015-07" db="EMBL/GenBank/DDBJ databases">
        <title>MeaNS - Measles Nucleotide Surveillance Program.</title>
        <authorList>
            <person name="Tran T."/>
            <person name="Druce J."/>
        </authorList>
    </citation>
    <scope>NUCLEOTIDE SEQUENCE</scope>
    <source>
        <strain evidence="1">UCB-OBI-ISO-001</strain>
        <tissue evidence="1">Gonad</tissue>
    </source>
</reference>
<dbReference type="EMBL" id="KQ417485">
    <property type="protein sequence ID" value="KOF91734.1"/>
    <property type="molecule type" value="Genomic_DNA"/>
</dbReference>
<name>A0A0L8HRD7_OCTBM</name>
<evidence type="ECO:0000313" key="1">
    <source>
        <dbReference type="EMBL" id="KOF91734.1"/>
    </source>
</evidence>
<dbReference type="AlphaFoldDB" id="A0A0L8HRD7"/>
<organism evidence="1">
    <name type="scientific">Octopus bimaculoides</name>
    <name type="common">California two-spotted octopus</name>
    <dbReference type="NCBI Taxonomy" id="37653"/>
    <lineage>
        <taxon>Eukaryota</taxon>
        <taxon>Metazoa</taxon>
        <taxon>Spiralia</taxon>
        <taxon>Lophotrochozoa</taxon>
        <taxon>Mollusca</taxon>
        <taxon>Cephalopoda</taxon>
        <taxon>Coleoidea</taxon>
        <taxon>Octopodiformes</taxon>
        <taxon>Octopoda</taxon>
        <taxon>Incirrata</taxon>
        <taxon>Octopodidae</taxon>
        <taxon>Octopus</taxon>
    </lineage>
</organism>
<protein>
    <submittedName>
        <fullName evidence="1">Uncharacterized protein</fullName>
    </submittedName>
</protein>
<accession>A0A0L8HRD7</accession>